<protein>
    <submittedName>
        <fullName evidence="1">Uncharacterized protein</fullName>
    </submittedName>
</protein>
<sequence length="44" mass="4971">MQQLLGKIKLNKQIWSIQPFAKTVITPSRVSIVIVAARLQILLI</sequence>
<evidence type="ECO:0000313" key="2">
    <source>
        <dbReference type="Proteomes" id="UP001193389"/>
    </source>
</evidence>
<dbReference type="KEGG" id="anf:AQPE_3956"/>
<name>A0A5K7SDX0_9BACT</name>
<reference evidence="1" key="1">
    <citation type="journal article" date="2020" name="Int. J. Syst. Evol. Microbiol.">
        <title>Aquipluma nitroreducens gen. nov. sp. nov., a novel facultatively anaerobic bacterium isolated from a freshwater lake.</title>
        <authorList>
            <person name="Watanabe M."/>
            <person name="Kojima H."/>
            <person name="Fukui M."/>
        </authorList>
    </citation>
    <scope>NUCLEOTIDE SEQUENCE</scope>
    <source>
        <strain evidence="1">MeG22</strain>
    </source>
</reference>
<gene>
    <name evidence="1" type="ORF">AQPE_3956</name>
</gene>
<dbReference type="AlphaFoldDB" id="A0A5K7SDX0"/>
<evidence type="ECO:0000313" key="1">
    <source>
        <dbReference type="EMBL" id="BBE19768.1"/>
    </source>
</evidence>
<dbReference type="EMBL" id="AP018694">
    <property type="protein sequence ID" value="BBE19768.1"/>
    <property type="molecule type" value="Genomic_DNA"/>
</dbReference>
<keyword evidence="2" id="KW-1185">Reference proteome</keyword>
<accession>A0A5K7SDX0</accession>
<organism evidence="1 2">
    <name type="scientific">Aquipluma nitroreducens</name>
    <dbReference type="NCBI Taxonomy" id="2010828"/>
    <lineage>
        <taxon>Bacteria</taxon>
        <taxon>Pseudomonadati</taxon>
        <taxon>Bacteroidota</taxon>
        <taxon>Bacteroidia</taxon>
        <taxon>Marinilabiliales</taxon>
        <taxon>Prolixibacteraceae</taxon>
        <taxon>Aquipluma</taxon>
    </lineage>
</organism>
<dbReference type="Proteomes" id="UP001193389">
    <property type="component" value="Chromosome"/>
</dbReference>
<proteinExistence type="predicted"/>